<dbReference type="InterPro" id="IPR027256">
    <property type="entry name" value="P-typ_ATPase_IB"/>
</dbReference>
<evidence type="ECO:0000313" key="13">
    <source>
        <dbReference type="Proteomes" id="UP000807159"/>
    </source>
</evidence>
<dbReference type="GO" id="GO:0043682">
    <property type="term" value="F:P-type divalent copper transporter activity"/>
    <property type="evidence" value="ECO:0007669"/>
    <property type="project" value="TreeGrafter"/>
</dbReference>
<dbReference type="SUPFAM" id="SSF56784">
    <property type="entry name" value="HAD-like"/>
    <property type="match status" value="1"/>
</dbReference>
<reference evidence="12" key="1">
    <citation type="journal article" date="2021" name="J. Hered.">
        <title>Genome Assembly of Salicaceae Populus deltoides (Eastern Cottonwood) I-69 Based on Nanopore Sequencing and Hi-C Technologies.</title>
        <authorList>
            <person name="Bai S."/>
            <person name="Wu H."/>
            <person name="Zhang J."/>
            <person name="Pan Z."/>
            <person name="Zhao W."/>
            <person name="Li Z."/>
            <person name="Tong C."/>
        </authorList>
    </citation>
    <scope>NUCLEOTIDE SEQUENCE</scope>
    <source>
        <tissue evidence="12">Leaf</tissue>
    </source>
</reference>
<evidence type="ECO:0000256" key="9">
    <source>
        <dbReference type="PROSITE-ProRule" id="PRU10141"/>
    </source>
</evidence>
<dbReference type="GO" id="GO:0005524">
    <property type="term" value="F:ATP binding"/>
    <property type="evidence" value="ECO:0007669"/>
    <property type="project" value="UniProtKB-UniRule"/>
</dbReference>
<feature type="transmembrane region" description="Helical" evidence="10">
    <location>
        <begin position="357"/>
        <end position="376"/>
    </location>
</feature>
<keyword evidence="6" id="KW-1278">Translocase</keyword>
<dbReference type="SFLD" id="SFLDF00027">
    <property type="entry name" value="p-type_atpase"/>
    <property type="match status" value="1"/>
</dbReference>
<dbReference type="SFLD" id="SFLDG00002">
    <property type="entry name" value="C1.7:_P-type_atpase_like"/>
    <property type="match status" value="1"/>
</dbReference>
<dbReference type="FunFam" id="3.30.200.20:FF:000288">
    <property type="entry name" value="LRR receptor-like serine/threonine-protein kinase ERECTA"/>
    <property type="match status" value="1"/>
</dbReference>
<dbReference type="Gene3D" id="3.30.200.20">
    <property type="entry name" value="Phosphorylase Kinase, domain 1"/>
    <property type="match status" value="1"/>
</dbReference>
<evidence type="ECO:0000256" key="2">
    <source>
        <dbReference type="ARBA" id="ARBA00022692"/>
    </source>
</evidence>
<dbReference type="InterPro" id="IPR001757">
    <property type="entry name" value="P_typ_ATPase"/>
</dbReference>
<evidence type="ECO:0000256" key="8">
    <source>
        <dbReference type="ARBA" id="ARBA00023136"/>
    </source>
</evidence>
<dbReference type="SUPFAM" id="SSF81660">
    <property type="entry name" value="Metal cation-transporting ATPase, ATP-binding domain N"/>
    <property type="match status" value="1"/>
</dbReference>
<dbReference type="InterPro" id="IPR032675">
    <property type="entry name" value="LRR_dom_sf"/>
</dbReference>
<feature type="transmembrane region" description="Helical" evidence="10">
    <location>
        <begin position="475"/>
        <end position="495"/>
    </location>
</feature>
<feature type="non-terminal residue" evidence="12">
    <location>
        <position position="732"/>
    </location>
</feature>
<dbReference type="Gene3D" id="3.80.10.10">
    <property type="entry name" value="Ribonuclease Inhibitor"/>
    <property type="match status" value="1"/>
</dbReference>
<proteinExistence type="inferred from homology"/>
<dbReference type="NCBIfam" id="TIGR01494">
    <property type="entry name" value="ATPase_P-type"/>
    <property type="match status" value="1"/>
</dbReference>
<dbReference type="InterPro" id="IPR011009">
    <property type="entry name" value="Kinase-like_dom_sf"/>
</dbReference>
<evidence type="ECO:0000256" key="10">
    <source>
        <dbReference type="RuleBase" id="RU362081"/>
    </source>
</evidence>
<dbReference type="GO" id="GO:0055070">
    <property type="term" value="P:copper ion homeostasis"/>
    <property type="evidence" value="ECO:0007669"/>
    <property type="project" value="TreeGrafter"/>
</dbReference>
<dbReference type="EMBL" id="JACEGQ020000018">
    <property type="protein sequence ID" value="KAH8482555.1"/>
    <property type="molecule type" value="Genomic_DNA"/>
</dbReference>
<sequence length="732" mass="79353">YYIGSHVFPDVLLNDIAGPDGDPLLLSLKLSVDVLVVSCPCALGLATPTAILVGTSLGAKQGLLIRGGDVLERLASISYVALDKTGTLTEGKPAVSAVASISYEESEILQMAFAVERTALHPIAKAIVNKAESLKLTIPVTRGQLTEPGFGTLAEVDGRLVAVGSLDWVNERFQRRTKLSDLKDLETKVMNQSSEGMPSSNYSKTVVYVGREGEGIIGAIAISDCLRHDAESTISRLQQKGINTVLLSGDREEAVATIANRVGIESEFINASLTPQKKSEVISSLQAAGHRVAMVGDGINDAPSLALADVGIAIQNEAQENAASDVASIILLGNRLAQVVDALDLSRATMAKVYQNLSWAIAYNVVAIPIAAGVLLPQYDFAMTPSLSGGLMALSSIFVVSNSLLLQLHRSETGRNRERSTNVFYNNLAGVIPTSNNFLRFPPESFIGNPGLCGHWLNSPCHDSHPAERDTISKAAILGIALGALVILLMILVAACRPHNPAPFSDVSLDKPGILSFFYHINYSKPKLVILHMNMALHVYEDIMRMTENLSEKYIVGHGASSTVYKFVLKNCRPVAIKRLYSHYPQCLKEFETDLETVGSIKHRNLISLQGYSLPSYGDLLFYDYMENGSLWDLHHANNAAMETVDPEITVTCKDLGAVKKVFQLALLCTKRRPIDRPTMNEVRRVLGSLVPPMTPTTHSITAEGEQARSFTFFHAKVDQPKHRSSTCPTPI</sequence>
<feature type="binding site" evidence="9">
    <location>
        <position position="578"/>
    </location>
    <ligand>
        <name>ATP</name>
        <dbReference type="ChEBI" id="CHEBI:30616"/>
    </ligand>
</feature>
<keyword evidence="7 10" id="KW-1133">Transmembrane helix</keyword>
<dbReference type="NCBIfam" id="TIGR01525">
    <property type="entry name" value="ATPase-IB_hvy"/>
    <property type="match status" value="1"/>
</dbReference>
<protein>
    <recommendedName>
        <fullName evidence="11">Serine-threonine/tyrosine-protein kinase catalytic domain-containing protein</fullName>
    </recommendedName>
</protein>
<dbReference type="SFLD" id="SFLDS00003">
    <property type="entry name" value="Haloacid_Dehalogenase"/>
    <property type="match status" value="1"/>
</dbReference>
<evidence type="ECO:0000256" key="5">
    <source>
        <dbReference type="ARBA" id="ARBA00022840"/>
    </source>
</evidence>
<dbReference type="AlphaFoldDB" id="A0A8T2WMI4"/>
<dbReference type="InterPro" id="IPR023299">
    <property type="entry name" value="ATPase_P-typ_cyto_dom_N"/>
</dbReference>
<dbReference type="SUPFAM" id="SSF56112">
    <property type="entry name" value="Protein kinase-like (PK-like)"/>
    <property type="match status" value="1"/>
</dbReference>
<dbReference type="PANTHER" id="PTHR43520:SF19">
    <property type="entry name" value="COPPER-TRANSPORTING ATPASE PAA2, CHLOROPLASTIC"/>
    <property type="match status" value="1"/>
</dbReference>
<evidence type="ECO:0000256" key="1">
    <source>
        <dbReference type="ARBA" id="ARBA00004141"/>
    </source>
</evidence>
<feature type="transmembrane region" description="Helical" evidence="10">
    <location>
        <begin position="388"/>
        <end position="408"/>
    </location>
</feature>
<keyword evidence="8 10" id="KW-0472">Membrane</keyword>
<comment type="subcellular location">
    <subcellularLocation>
        <location evidence="1">Membrane</location>
        <topology evidence="1">Multi-pass membrane protein</topology>
    </subcellularLocation>
</comment>
<dbReference type="GO" id="GO:0005507">
    <property type="term" value="F:copper ion binding"/>
    <property type="evidence" value="ECO:0007669"/>
    <property type="project" value="TreeGrafter"/>
</dbReference>
<dbReference type="PROSITE" id="PS00107">
    <property type="entry name" value="PROTEIN_KINASE_ATP"/>
    <property type="match status" value="1"/>
</dbReference>
<dbReference type="Pfam" id="PF00702">
    <property type="entry name" value="Hydrolase"/>
    <property type="match status" value="1"/>
</dbReference>
<dbReference type="InterPro" id="IPR001245">
    <property type="entry name" value="Ser-Thr/Tyr_kinase_cat_dom"/>
</dbReference>
<dbReference type="GO" id="GO:0016020">
    <property type="term" value="C:membrane"/>
    <property type="evidence" value="ECO:0007669"/>
    <property type="project" value="UniProtKB-SubCell"/>
</dbReference>
<dbReference type="GO" id="GO:0016887">
    <property type="term" value="F:ATP hydrolysis activity"/>
    <property type="evidence" value="ECO:0007669"/>
    <property type="project" value="InterPro"/>
</dbReference>
<dbReference type="PROSITE" id="PS00154">
    <property type="entry name" value="ATPASE_E1_E2"/>
    <property type="match status" value="1"/>
</dbReference>
<dbReference type="Proteomes" id="UP000807159">
    <property type="component" value="Chromosome 18"/>
</dbReference>
<dbReference type="PANTHER" id="PTHR43520">
    <property type="entry name" value="ATP7, ISOFORM B"/>
    <property type="match status" value="1"/>
</dbReference>
<feature type="domain" description="Serine-threonine/tyrosine-protein kinase catalytic" evidence="11">
    <location>
        <begin position="555"/>
        <end position="643"/>
    </location>
</feature>
<accession>A0A8T2WMI4</accession>
<dbReference type="Pfam" id="PF07714">
    <property type="entry name" value="PK_Tyr_Ser-Thr"/>
    <property type="match status" value="1"/>
</dbReference>
<keyword evidence="13" id="KW-1185">Reference proteome</keyword>
<keyword evidence="3 10" id="KW-0479">Metal-binding</keyword>
<dbReference type="SUPFAM" id="SSF81665">
    <property type="entry name" value="Calcium ATPase, transmembrane domain M"/>
    <property type="match status" value="1"/>
</dbReference>
<keyword evidence="2 10" id="KW-0812">Transmembrane</keyword>
<dbReference type="InterPro" id="IPR023214">
    <property type="entry name" value="HAD_sf"/>
</dbReference>
<evidence type="ECO:0000256" key="7">
    <source>
        <dbReference type="ARBA" id="ARBA00022989"/>
    </source>
</evidence>
<dbReference type="InterPro" id="IPR018303">
    <property type="entry name" value="ATPase_P-typ_P_site"/>
</dbReference>
<evidence type="ECO:0000256" key="3">
    <source>
        <dbReference type="ARBA" id="ARBA00022723"/>
    </source>
</evidence>
<dbReference type="GO" id="GO:0004672">
    <property type="term" value="F:protein kinase activity"/>
    <property type="evidence" value="ECO:0007669"/>
    <property type="project" value="InterPro"/>
</dbReference>
<evidence type="ECO:0000313" key="12">
    <source>
        <dbReference type="EMBL" id="KAH8482555.1"/>
    </source>
</evidence>
<dbReference type="InterPro" id="IPR017441">
    <property type="entry name" value="Protein_kinase_ATP_BS"/>
</dbReference>
<dbReference type="PRINTS" id="PR00119">
    <property type="entry name" value="CATATPASE"/>
</dbReference>
<dbReference type="InterPro" id="IPR044492">
    <property type="entry name" value="P_typ_ATPase_HD_dom"/>
</dbReference>
<dbReference type="InterPro" id="IPR036412">
    <property type="entry name" value="HAD-like_sf"/>
</dbReference>
<evidence type="ECO:0000256" key="4">
    <source>
        <dbReference type="ARBA" id="ARBA00022741"/>
    </source>
</evidence>
<organism evidence="12 13">
    <name type="scientific">Populus deltoides</name>
    <name type="common">Eastern poplar</name>
    <name type="synonym">Eastern cottonwood</name>
    <dbReference type="NCBI Taxonomy" id="3696"/>
    <lineage>
        <taxon>Eukaryota</taxon>
        <taxon>Viridiplantae</taxon>
        <taxon>Streptophyta</taxon>
        <taxon>Embryophyta</taxon>
        <taxon>Tracheophyta</taxon>
        <taxon>Spermatophyta</taxon>
        <taxon>Magnoliopsida</taxon>
        <taxon>eudicotyledons</taxon>
        <taxon>Gunneridae</taxon>
        <taxon>Pentapetalae</taxon>
        <taxon>rosids</taxon>
        <taxon>fabids</taxon>
        <taxon>Malpighiales</taxon>
        <taxon>Salicaceae</taxon>
        <taxon>Saliceae</taxon>
        <taxon>Populus</taxon>
    </lineage>
</organism>
<name>A0A8T2WMI4_POPDE</name>
<evidence type="ECO:0000256" key="6">
    <source>
        <dbReference type="ARBA" id="ARBA00022967"/>
    </source>
</evidence>
<dbReference type="InterPro" id="IPR023298">
    <property type="entry name" value="ATPase_P-typ_TM_dom_sf"/>
</dbReference>
<dbReference type="FunFam" id="3.40.1110.10:FF:000046">
    <property type="entry name" value="Copper-transporting ATPase PAA2, chloroplastic"/>
    <property type="match status" value="1"/>
</dbReference>
<dbReference type="Gene3D" id="3.40.1110.10">
    <property type="entry name" value="Calcium-transporting ATPase, cytoplasmic domain N"/>
    <property type="match status" value="1"/>
</dbReference>
<dbReference type="Gene3D" id="3.40.50.1000">
    <property type="entry name" value="HAD superfamily/HAD-like"/>
    <property type="match status" value="1"/>
</dbReference>
<keyword evidence="5 9" id="KW-0067">ATP-binding</keyword>
<feature type="transmembrane region" description="Helical" evidence="10">
    <location>
        <begin position="34"/>
        <end position="57"/>
    </location>
</feature>
<comment type="similarity">
    <text evidence="10">Belongs to the cation transport ATPase (P-type) (TC 3.A.3) family. Type IB subfamily.</text>
</comment>
<gene>
    <name evidence="12" type="ORF">H0E87_029849</name>
</gene>
<keyword evidence="4 9" id="KW-0547">Nucleotide-binding</keyword>
<evidence type="ECO:0000259" key="11">
    <source>
        <dbReference type="Pfam" id="PF07714"/>
    </source>
</evidence>
<comment type="caution">
    <text evidence="12">The sequence shown here is derived from an EMBL/GenBank/DDBJ whole genome shotgun (WGS) entry which is preliminary data.</text>
</comment>